<evidence type="ECO:0000256" key="5">
    <source>
        <dbReference type="ARBA" id="ARBA00022679"/>
    </source>
</evidence>
<dbReference type="GO" id="GO:0016301">
    <property type="term" value="F:kinase activity"/>
    <property type="evidence" value="ECO:0007669"/>
    <property type="project" value="UniProtKB-KW"/>
</dbReference>
<keyword evidence="5" id="KW-0808">Transferase</keyword>
<dbReference type="InterPro" id="IPR004701">
    <property type="entry name" value="PTS_EIIA_man-typ"/>
</dbReference>
<dbReference type="CDD" id="cd00006">
    <property type="entry name" value="PTS_IIA_man"/>
    <property type="match status" value="1"/>
</dbReference>
<keyword evidence="10" id="KW-1185">Reference proteome</keyword>
<dbReference type="GO" id="GO:0005737">
    <property type="term" value="C:cytoplasm"/>
    <property type="evidence" value="ECO:0007669"/>
    <property type="project" value="UniProtKB-SubCell"/>
</dbReference>
<dbReference type="RefSeq" id="WP_186407409.1">
    <property type="nucleotide sequence ID" value="NZ_FLQX01000113.1"/>
</dbReference>
<dbReference type="Pfam" id="PF03610">
    <property type="entry name" value="EIIA-man"/>
    <property type="match status" value="1"/>
</dbReference>
<evidence type="ECO:0000313" key="9">
    <source>
        <dbReference type="EMBL" id="SBT06907.1"/>
    </source>
</evidence>
<comment type="subcellular location">
    <subcellularLocation>
        <location evidence="1">Cytoplasm</location>
    </subcellularLocation>
</comment>
<keyword evidence="7" id="KW-0418">Kinase</keyword>
<evidence type="ECO:0000259" key="8">
    <source>
        <dbReference type="PROSITE" id="PS51096"/>
    </source>
</evidence>
<keyword evidence="3" id="KW-0963">Cytoplasm</keyword>
<dbReference type="Gene3D" id="3.40.50.510">
    <property type="entry name" value="Phosphotransferase system, mannose-type IIA component"/>
    <property type="match status" value="1"/>
</dbReference>
<dbReference type="GO" id="GO:0009401">
    <property type="term" value="P:phosphoenolpyruvate-dependent sugar phosphotransferase system"/>
    <property type="evidence" value="ECO:0007669"/>
    <property type="project" value="UniProtKB-KW"/>
</dbReference>
<dbReference type="InterPro" id="IPR036662">
    <property type="entry name" value="PTS_EIIA_man-typ_sf"/>
</dbReference>
<dbReference type="PROSITE" id="PS51096">
    <property type="entry name" value="PTS_EIIA_TYPE_4"/>
    <property type="match status" value="1"/>
</dbReference>
<keyword evidence="6" id="KW-0598">Phosphotransferase system</keyword>
<sequence length="135" mass="14305">MIGILLVTHGSFGESLIQNVCHVLNKRPPLIAQLGVAAQDDPLDILPLARLLLKEVDGGEGVLVMTDVFGATPGNLALKLLEPGRIEGVAGVSLPMLLRALTYREKGMETMLQKAVSGARDGVMKLPPPPGHEEP</sequence>
<keyword evidence="4" id="KW-0762">Sugar transport</keyword>
<dbReference type="PANTHER" id="PTHR33799:SF1">
    <property type="entry name" value="PTS SYSTEM MANNOSE-SPECIFIC EIIAB COMPONENT-RELATED"/>
    <property type="match status" value="1"/>
</dbReference>
<protein>
    <submittedName>
        <fullName evidence="9">PTS system fructose subfamily IIA component</fullName>
    </submittedName>
</protein>
<evidence type="ECO:0000256" key="6">
    <source>
        <dbReference type="ARBA" id="ARBA00022683"/>
    </source>
</evidence>
<dbReference type="STRING" id="1860102.ACCAA_370007"/>
<reference evidence="9 10" key="1">
    <citation type="submission" date="2016-06" db="EMBL/GenBank/DDBJ databases">
        <authorList>
            <person name="Kjaerup R.B."/>
            <person name="Dalgaard T.S."/>
            <person name="Juul-Madsen H.R."/>
        </authorList>
    </citation>
    <scope>NUCLEOTIDE SEQUENCE [LARGE SCALE GENOMIC DNA]</scope>
    <source>
        <strain evidence="9">3</strain>
    </source>
</reference>
<keyword evidence="2" id="KW-0813">Transport</keyword>
<dbReference type="GO" id="GO:0016020">
    <property type="term" value="C:membrane"/>
    <property type="evidence" value="ECO:0007669"/>
    <property type="project" value="InterPro"/>
</dbReference>
<name>A0A1A8XR20_9PROT</name>
<dbReference type="InterPro" id="IPR051471">
    <property type="entry name" value="Bacterial_PTS_sugar_comp"/>
</dbReference>
<organism evidence="9 10">
    <name type="scientific">Candidatus Accumulibacter aalborgensis</name>
    <dbReference type="NCBI Taxonomy" id="1860102"/>
    <lineage>
        <taxon>Bacteria</taxon>
        <taxon>Pseudomonadati</taxon>
        <taxon>Pseudomonadota</taxon>
        <taxon>Betaproteobacteria</taxon>
        <taxon>Candidatus Accumulibacter</taxon>
    </lineage>
</organism>
<evidence type="ECO:0000256" key="1">
    <source>
        <dbReference type="ARBA" id="ARBA00004496"/>
    </source>
</evidence>
<evidence type="ECO:0000313" key="10">
    <source>
        <dbReference type="Proteomes" id="UP000199169"/>
    </source>
</evidence>
<feature type="domain" description="PTS EIIA type-4" evidence="8">
    <location>
        <begin position="1"/>
        <end position="123"/>
    </location>
</feature>
<dbReference type="EMBL" id="FLQX01000113">
    <property type="protein sequence ID" value="SBT06907.1"/>
    <property type="molecule type" value="Genomic_DNA"/>
</dbReference>
<evidence type="ECO:0000256" key="7">
    <source>
        <dbReference type="ARBA" id="ARBA00022777"/>
    </source>
</evidence>
<dbReference type="AlphaFoldDB" id="A0A1A8XR20"/>
<dbReference type="SUPFAM" id="SSF53062">
    <property type="entry name" value="PTS system fructose IIA component-like"/>
    <property type="match status" value="1"/>
</dbReference>
<evidence type="ECO:0000256" key="2">
    <source>
        <dbReference type="ARBA" id="ARBA00022448"/>
    </source>
</evidence>
<proteinExistence type="predicted"/>
<evidence type="ECO:0000256" key="3">
    <source>
        <dbReference type="ARBA" id="ARBA00022490"/>
    </source>
</evidence>
<gene>
    <name evidence="9" type="ORF">ACCAA_370007</name>
</gene>
<dbReference type="PANTHER" id="PTHR33799">
    <property type="entry name" value="PTS PERMEASE-RELATED-RELATED"/>
    <property type="match status" value="1"/>
</dbReference>
<evidence type="ECO:0000256" key="4">
    <source>
        <dbReference type="ARBA" id="ARBA00022597"/>
    </source>
</evidence>
<accession>A0A1A8XR20</accession>
<dbReference type="InterPro" id="IPR033887">
    <property type="entry name" value="PTS_IIA_man"/>
</dbReference>
<dbReference type="Proteomes" id="UP000199169">
    <property type="component" value="Unassembled WGS sequence"/>
</dbReference>